<keyword evidence="3" id="KW-1185">Reference proteome</keyword>
<name>A0A9W6ZL82_9STRA</name>
<gene>
    <name evidence="2" type="ORF">TrRE_jg12570</name>
</gene>
<evidence type="ECO:0000313" key="3">
    <source>
        <dbReference type="Proteomes" id="UP001165082"/>
    </source>
</evidence>
<comment type="caution">
    <text evidence="2">The sequence shown here is derived from an EMBL/GenBank/DDBJ whole genome shotgun (WGS) entry which is preliminary data.</text>
</comment>
<evidence type="ECO:0000256" key="1">
    <source>
        <dbReference type="SAM" id="MobiDB-lite"/>
    </source>
</evidence>
<protein>
    <submittedName>
        <fullName evidence="2">Uncharacterized protein</fullName>
    </submittedName>
</protein>
<dbReference type="AlphaFoldDB" id="A0A9W6ZL82"/>
<feature type="compositionally biased region" description="Polar residues" evidence="1">
    <location>
        <begin position="234"/>
        <end position="243"/>
    </location>
</feature>
<dbReference type="Proteomes" id="UP001165082">
    <property type="component" value="Unassembled WGS sequence"/>
</dbReference>
<feature type="non-terminal residue" evidence="2">
    <location>
        <position position="496"/>
    </location>
</feature>
<dbReference type="EMBL" id="BRXZ01003312">
    <property type="protein sequence ID" value="GMH52290.1"/>
    <property type="molecule type" value="Genomic_DNA"/>
</dbReference>
<accession>A0A9W6ZL82</accession>
<dbReference type="InterPro" id="IPR010736">
    <property type="entry name" value="SHIPPO-rpt"/>
</dbReference>
<evidence type="ECO:0000313" key="2">
    <source>
        <dbReference type="EMBL" id="GMH52290.1"/>
    </source>
</evidence>
<feature type="region of interest" description="Disordered" evidence="1">
    <location>
        <begin position="227"/>
        <end position="247"/>
    </location>
</feature>
<proteinExistence type="predicted"/>
<feature type="region of interest" description="Disordered" evidence="1">
    <location>
        <begin position="116"/>
        <end position="139"/>
    </location>
</feature>
<dbReference type="OrthoDB" id="196979at2759"/>
<sequence length="496" mass="54719">RAALTSADKALIALYAPSPSAVLTNQSKSLRFPNRPKVYPKQTLGPGKYKPETADKVVSTRRKVKGFTMKGGEERGGVGLGGQLSTVDVASRMKVAGGREKSSAGKGGRLRYTAKEISSVSSKPPVPGPGHYNPMTNSRGTREIAMNRNKADVAIERMIAEAGVDLRGWRERAEEVGNGGVMKGARGYKSRGFGTDARWDNRFKRIGVSDEYIKGLREAEEEVRRLDEEENRKTASQKSTFGHSPQFTLFTSSSTTPGPGSYTPSKPPVKVSTNIKLGHKTAIKGGQGVDGEAVGDDDSFTTPGGFKVNVGERCECKDKSLGWRSCKVTAFDSETAMFEVEFGDGERKGGVQRGLLREPLGQVLIGKSLVHDTGDREIDLKMGSYRREVDKRVLRGQLEEEVGAEDELSVVSGMTMMNRTMFMADDTPRFGDYVGHMTVTENVREQMRNREGVKEEMERRRKRKPRKYDMTKTLDFIQGIEGLDERDLELVREARG</sequence>
<reference evidence="2" key="1">
    <citation type="submission" date="2022-07" db="EMBL/GenBank/DDBJ databases">
        <title>Genome analysis of Parmales, a sister group of diatoms, reveals the evolutionary specialization of diatoms from phago-mixotrophs to photoautotrophs.</title>
        <authorList>
            <person name="Ban H."/>
            <person name="Sato S."/>
            <person name="Yoshikawa S."/>
            <person name="Kazumasa Y."/>
            <person name="Nakamura Y."/>
            <person name="Ichinomiya M."/>
            <person name="Saitoh K."/>
            <person name="Sato N."/>
            <person name="Blanc-Mathieu R."/>
            <person name="Endo H."/>
            <person name="Kuwata A."/>
            <person name="Ogata H."/>
        </authorList>
    </citation>
    <scope>NUCLEOTIDE SEQUENCE</scope>
</reference>
<dbReference type="Pfam" id="PF07004">
    <property type="entry name" value="SHIPPO-rpt"/>
    <property type="match status" value="3"/>
</dbReference>
<organism evidence="2 3">
    <name type="scientific">Triparma retinervis</name>
    <dbReference type="NCBI Taxonomy" id="2557542"/>
    <lineage>
        <taxon>Eukaryota</taxon>
        <taxon>Sar</taxon>
        <taxon>Stramenopiles</taxon>
        <taxon>Ochrophyta</taxon>
        <taxon>Bolidophyceae</taxon>
        <taxon>Parmales</taxon>
        <taxon>Triparmaceae</taxon>
        <taxon>Triparma</taxon>
    </lineage>
</organism>